<accession>A0A918UG90</accession>
<dbReference type="GO" id="GO:0035438">
    <property type="term" value="F:cyclic-di-GMP binding"/>
    <property type="evidence" value="ECO:0007669"/>
    <property type="project" value="InterPro"/>
</dbReference>
<dbReference type="Proteomes" id="UP000648075">
    <property type="component" value="Unassembled WGS sequence"/>
</dbReference>
<name>A0A918UG90_9SPHN</name>
<feature type="domain" description="PilZ" evidence="1">
    <location>
        <begin position="48"/>
        <end position="103"/>
    </location>
</feature>
<organism evidence="2 3">
    <name type="scientific">Novosphingobium colocasiae</name>
    <dbReference type="NCBI Taxonomy" id="1256513"/>
    <lineage>
        <taxon>Bacteria</taxon>
        <taxon>Pseudomonadati</taxon>
        <taxon>Pseudomonadota</taxon>
        <taxon>Alphaproteobacteria</taxon>
        <taxon>Sphingomonadales</taxon>
        <taxon>Sphingomonadaceae</taxon>
        <taxon>Novosphingobium</taxon>
    </lineage>
</organism>
<dbReference type="RefSeq" id="WP_189621353.1">
    <property type="nucleotide sequence ID" value="NZ_BMZA01000008.1"/>
</dbReference>
<evidence type="ECO:0000259" key="1">
    <source>
        <dbReference type="Pfam" id="PF07238"/>
    </source>
</evidence>
<reference evidence="2" key="2">
    <citation type="submission" date="2020-09" db="EMBL/GenBank/DDBJ databases">
        <authorList>
            <person name="Sun Q."/>
            <person name="Kim S."/>
        </authorList>
    </citation>
    <scope>NUCLEOTIDE SEQUENCE</scope>
    <source>
        <strain evidence="2">KCTC 32255</strain>
    </source>
</reference>
<dbReference type="InterPro" id="IPR009875">
    <property type="entry name" value="PilZ_domain"/>
</dbReference>
<evidence type="ECO:0000313" key="3">
    <source>
        <dbReference type="Proteomes" id="UP000648075"/>
    </source>
</evidence>
<comment type="caution">
    <text evidence="2">The sequence shown here is derived from an EMBL/GenBank/DDBJ whole genome shotgun (WGS) entry which is preliminary data.</text>
</comment>
<gene>
    <name evidence="2" type="ORF">GCM10011614_23100</name>
</gene>
<dbReference type="AlphaFoldDB" id="A0A918UG90"/>
<dbReference type="EMBL" id="BMZA01000008">
    <property type="protein sequence ID" value="GGZ07542.1"/>
    <property type="molecule type" value="Genomic_DNA"/>
</dbReference>
<keyword evidence="3" id="KW-1185">Reference proteome</keyword>
<protein>
    <recommendedName>
        <fullName evidence="1">PilZ domain-containing protein</fullName>
    </recommendedName>
</protein>
<proteinExistence type="predicted"/>
<dbReference type="Pfam" id="PF07238">
    <property type="entry name" value="PilZ"/>
    <property type="match status" value="1"/>
</dbReference>
<sequence>MAASYGSSGDPRAISREAMARHALFPDRPARQRTLIRALLEGPSIPVQHAIVRNVSEEGLCITAMGLVPRRGDRVRITLPGAILLEGDICWNEGTACGVKLTGALDIRQLAIATQRRNAGLAGAIDWRVGESLRLPRPEADPRLRRI</sequence>
<evidence type="ECO:0000313" key="2">
    <source>
        <dbReference type="EMBL" id="GGZ07542.1"/>
    </source>
</evidence>
<reference evidence="2" key="1">
    <citation type="journal article" date="2014" name="Int. J. Syst. Evol. Microbiol.">
        <title>Complete genome sequence of Corynebacterium casei LMG S-19264T (=DSM 44701T), isolated from a smear-ripened cheese.</title>
        <authorList>
            <consortium name="US DOE Joint Genome Institute (JGI-PGF)"/>
            <person name="Walter F."/>
            <person name="Albersmeier A."/>
            <person name="Kalinowski J."/>
            <person name="Ruckert C."/>
        </authorList>
    </citation>
    <scope>NUCLEOTIDE SEQUENCE</scope>
    <source>
        <strain evidence="2">KCTC 32255</strain>
    </source>
</reference>